<dbReference type="RefSeq" id="XP_024737087.1">
    <property type="nucleotide sequence ID" value="XM_024872501.1"/>
</dbReference>
<dbReference type="STRING" id="1095630.A0A2J6TB16"/>
<evidence type="ECO:0000313" key="1">
    <source>
        <dbReference type="EMBL" id="PMD60183.1"/>
    </source>
</evidence>
<dbReference type="EMBL" id="KZ613791">
    <property type="protein sequence ID" value="PMD60183.1"/>
    <property type="molecule type" value="Genomic_DNA"/>
</dbReference>
<accession>A0A2J6TB16</accession>
<reference evidence="1 2" key="1">
    <citation type="submission" date="2016-04" db="EMBL/GenBank/DDBJ databases">
        <title>A degradative enzymes factory behind the ericoid mycorrhizal symbiosis.</title>
        <authorList>
            <consortium name="DOE Joint Genome Institute"/>
            <person name="Martino E."/>
            <person name="Morin E."/>
            <person name="Grelet G."/>
            <person name="Kuo A."/>
            <person name="Kohler A."/>
            <person name="Daghino S."/>
            <person name="Barry K."/>
            <person name="Choi C."/>
            <person name="Cichocki N."/>
            <person name="Clum A."/>
            <person name="Copeland A."/>
            <person name="Hainaut M."/>
            <person name="Haridas S."/>
            <person name="Labutti K."/>
            <person name="Lindquist E."/>
            <person name="Lipzen A."/>
            <person name="Khouja H.-R."/>
            <person name="Murat C."/>
            <person name="Ohm R."/>
            <person name="Olson A."/>
            <person name="Spatafora J."/>
            <person name="Veneault-Fourrey C."/>
            <person name="Henrissat B."/>
            <person name="Grigoriev I."/>
            <person name="Martin F."/>
            <person name="Perotto S."/>
        </authorList>
    </citation>
    <scope>NUCLEOTIDE SEQUENCE [LARGE SCALE GENOMIC DNA]</scope>
    <source>
        <strain evidence="1 2">E</strain>
    </source>
</reference>
<dbReference type="PANTHER" id="PTHR38886:SF1">
    <property type="entry name" value="NACHT-NTPASE AND P-LOOP NTPASES N-TERMINAL DOMAIN-CONTAINING PROTEIN"/>
    <property type="match status" value="1"/>
</dbReference>
<proteinExistence type="predicted"/>
<dbReference type="PANTHER" id="PTHR38886">
    <property type="entry name" value="SESA DOMAIN-CONTAINING PROTEIN"/>
    <property type="match status" value="1"/>
</dbReference>
<organism evidence="1 2">
    <name type="scientific">Hyaloscypha bicolor E</name>
    <dbReference type="NCBI Taxonomy" id="1095630"/>
    <lineage>
        <taxon>Eukaryota</taxon>
        <taxon>Fungi</taxon>
        <taxon>Dikarya</taxon>
        <taxon>Ascomycota</taxon>
        <taxon>Pezizomycotina</taxon>
        <taxon>Leotiomycetes</taxon>
        <taxon>Helotiales</taxon>
        <taxon>Hyaloscyphaceae</taxon>
        <taxon>Hyaloscypha</taxon>
        <taxon>Hyaloscypha bicolor</taxon>
    </lineage>
</organism>
<evidence type="ECO:0008006" key="3">
    <source>
        <dbReference type="Google" id="ProtNLM"/>
    </source>
</evidence>
<protein>
    <recommendedName>
        <fullName evidence="3">Fungal N-terminal domain-containing protein</fullName>
    </recommendedName>
</protein>
<dbReference type="AlphaFoldDB" id="A0A2J6TB16"/>
<sequence length="158" mass="18050">MSFGFSSGNFIAAIELANRIRKEFVNAPGQFKAISDEVRGLSITLQDIDINLSDHELNDQQQIRLQEISSSCRNVLNELEETARKYQVLEYKGGSLSIKAKRVWKRLNLEPEDIRKLRDRITSNVLLLSTFLGEISSQIITEAKRGIDQLNQKQNDQE</sequence>
<gene>
    <name evidence="1" type="ORF">K444DRAFT_398526</name>
</gene>
<name>A0A2J6TB16_9HELO</name>
<keyword evidence="2" id="KW-1185">Reference proteome</keyword>
<dbReference type="Proteomes" id="UP000235371">
    <property type="component" value="Unassembled WGS sequence"/>
</dbReference>
<dbReference type="InParanoid" id="A0A2J6TB16"/>
<dbReference type="GeneID" id="36580581"/>
<dbReference type="OrthoDB" id="195446at2759"/>
<evidence type="ECO:0000313" key="2">
    <source>
        <dbReference type="Proteomes" id="UP000235371"/>
    </source>
</evidence>